<dbReference type="Proteomes" id="UP001057402">
    <property type="component" value="Chromosome 7"/>
</dbReference>
<protein>
    <submittedName>
        <fullName evidence="1">Uncharacterized protein</fullName>
    </submittedName>
</protein>
<evidence type="ECO:0000313" key="1">
    <source>
        <dbReference type="EMBL" id="KAI4339300.1"/>
    </source>
</evidence>
<proteinExistence type="predicted"/>
<evidence type="ECO:0000313" key="2">
    <source>
        <dbReference type="Proteomes" id="UP001057402"/>
    </source>
</evidence>
<keyword evidence="2" id="KW-1185">Reference proteome</keyword>
<sequence>MAFLLGFVMLVILVILTSYLLGRARCCPLDPPPLPTFDAPLTTFPGISEETLLTYPEILYSCAKAEHGCGAWLTCPICLVDYKDSNRVRLLPGCGHFFHTECVDLWLRLNPTCPVCRKSSSIVSTAL</sequence>
<reference evidence="2" key="1">
    <citation type="journal article" date="2023" name="Front. Plant Sci.">
        <title>Chromosomal-level genome assembly of Melastoma candidum provides insights into trichome evolution.</title>
        <authorList>
            <person name="Zhong Y."/>
            <person name="Wu W."/>
            <person name="Sun C."/>
            <person name="Zou P."/>
            <person name="Liu Y."/>
            <person name="Dai S."/>
            <person name="Zhou R."/>
        </authorList>
    </citation>
    <scope>NUCLEOTIDE SEQUENCE [LARGE SCALE GENOMIC DNA]</scope>
</reference>
<accession>A0ACB9NSQ9</accession>
<dbReference type="EMBL" id="CM042886">
    <property type="protein sequence ID" value="KAI4339300.1"/>
    <property type="molecule type" value="Genomic_DNA"/>
</dbReference>
<organism evidence="1 2">
    <name type="scientific">Melastoma candidum</name>
    <dbReference type="NCBI Taxonomy" id="119954"/>
    <lineage>
        <taxon>Eukaryota</taxon>
        <taxon>Viridiplantae</taxon>
        <taxon>Streptophyta</taxon>
        <taxon>Embryophyta</taxon>
        <taxon>Tracheophyta</taxon>
        <taxon>Spermatophyta</taxon>
        <taxon>Magnoliopsida</taxon>
        <taxon>eudicotyledons</taxon>
        <taxon>Gunneridae</taxon>
        <taxon>Pentapetalae</taxon>
        <taxon>rosids</taxon>
        <taxon>malvids</taxon>
        <taxon>Myrtales</taxon>
        <taxon>Melastomataceae</taxon>
        <taxon>Melastomatoideae</taxon>
        <taxon>Melastomateae</taxon>
        <taxon>Melastoma</taxon>
    </lineage>
</organism>
<name>A0ACB9NSQ9_9MYRT</name>
<comment type="caution">
    <text evidence="1">The sequence shown here is derived from an EMBL/GenBank/DDBJ whole genome shotgun (WGS) entry which is preliminary data.</text>
</comment>
<gene>
    <name evidence="1" type="ORF">MLD38_024260</name>
</gene>